<keyword evidence="1" id="KW-0812">Transmembrane</keyword>
<reference evidence="2" key="1">
    <citation type="journal article" date="2015" name="Proc. Natl. Acad. Sci. U.S.A.">
        <title>Networks of energetic and metabolic interactions define dynamics in microbial communities.</title>
        <authorList>
            <person name="Embree M."/>
            <person name="Liu J.K."/>
            <person name="Al-Bassam M.M."/>
            <person name="Zengler K."/>
        </authorList>
    </citation>
    <scope>NUCLEOTIDE SEQUENCE</scope>
</reference>
<feature type="transmembrane region" description="Helical" evidence="1">
    <location>
        <begin position="26"/>
        <end position="46"/>
    </location>
</feature>
<keyword evidence="1" id="KW-1133">Transmembrane helix</keyword>
<comment type="caution">
    <text evidence="2">The sequence shown here is derived from an EMBL/GenBank/DDBJ whole genome shotgun (WGS) entry which is preliminary data.</text>
</comment>
<dbReference type="EMBL" id="LNQE01001552">
    <property type="protein sequence ID" value="KUG15523.1"/>
    <property type="molecule type" value="Genomic_DNA"/>
</dbReference>
<accession>A0A0W8F538</accession>
<gene>
    <name evidence="2" type="ORF">ASZ90_014823</name>
</gene>
<protein>
    <recommendedName>
        <fullName evidence="3">Major facilitator superfamily (MFS) profile domain-containing protein</fullName>
    </recommendedName>
</protein>
<feature type="transmembrane region" description="Helical" evidence="1">
    <location>
        <begin position="214"/>
        <end position="234"/>
    </location>
</feature>
<feature type="transmembrane region" description="Helical" evidence="1">
    <location>
        <begin position="103"/>
        <end position="122"/>
    </location>
</feature>
<feature type="transmembrane region" description="Helical" evidence="1">
    <location>
        <begin position="169"/>
        <end position="202"/>
    </location>
</feature>
<feature type="transmembrane region" description="Helical" evidence="1">
    <location>
        <begin position="240"/>
        <end position="259"/>
    </location>
</feature>
<organism evidence="2">
    <name type="scientific">hydrocarbon metagenome</name>
    <dbReference type="NCBI Taxonomy" id="938273"/>
    <lineage>
        <taxon>unclassified sequences</taxon>
        <taxon>metagenomes</taxon>
        <taxon>ecological metagenomes</taxon>
    </lineage>
</organism>
<dbReference type="AlphaFoldDB" id="A0A0W8F538"/>
<dbReference type="Gene3D" id="1.20.1250.20">
    <property type="entry name" value="MFS general substrate transporter like domains"/>
    <property type="match status" value="1"/>
</dbReference>
<name>A0A0W8F538_9ZZZZ</name>
<dbReference type="SUPFAM" id="SSF103473">
    <property type="entry name" value="MFS general substrate transporter"/>
    <property type="match status" value="1"/>
</dbReference>
<sequence>MGAGLFVASALSLINARTDHETSSGYFMALLNVGLVAGLIGGGWLVELTGDRFSGILLFSVLALIPAAGSILMRSGGVSAAAFPLEPVMETVRRLIRVLREYFWLWISTIVILGATGALTVLYPEFSDLAPGRLAVIIAAMNLSTAIAVVIAAHAHLPPVPTIRVASLVMAVAVLCAYVTPFGFIFVGAVAGLVMIGQLAFLAMAEARQGVLMGLFNTASYGGMTLIPFVAGYVAAVSTFFIAFVLVSLSAVFVAATIGRCGCRISRS</sequence>
<evidence type="ECO:0000256" key="1">
    <source>
        <dbReference type="SAM" id="Phobius"/>
    </source>
</evidence>
<evidence type="ECO:0008006" key="3">
    <source>
        <dbReference type="Google" id="ProtNLM"/>
    </source>
</evidence>
<dbReference type="InterPro" id="IPR036259">
    <property type="entry name" value="MFS_trans_sf"/>
</dbReference>
<feature type="transmembrane region" description="Helical" evidence="1">
    <location>
        <begin position="58"/>
        <end position="83"/>
    </location>
</feature>
<proteinExistence type="predicted"/>
<feature type="transmembrane region" description="Helical" evidence="1">
    <location>
        <begin position="134"/>
        <end position="157"/>
    </location>
</feature>
<evidence type="ECO:0000313" key="2">
    <source>
        <dbReference type="EMBL" id="KUG15523.1"/>
    </source>
</evidence>
<keyword evidence="1" id="KW-0472">Membrane</keyword>